<evidence type="ECO:0000256" key="4">
    <source>
        <dbReference type="ARBA" id="ARBA00022801"/>
    </source>
</evidence>
<comment type="caution">
    <text evidence="7">The sequence shown here is derived from an EMBL/GenBank/DDBJ whole genome shotgun (WGS) entry which is preliminary data.</text>
</comment>
<protein>
    <recommendedName>
        <fullName evidence="3">beta-N-acetylhexosaminidase</fullName>
        <ecNumber evidence="3">3.2.1.52</ecNumber>
    </recommendedName>
</protein>
<name>X0VHS1_9ZZZZ</name>
<dbReference type="AlphaFoldDB" id="X0VHS1"/>
<organism evidence="7">
    <name type="scientific">marine sediment metagenome</name>
    <dbReference type="NCBI Taxonomy" id="412755"/>
    <lineage>
        <taxon>unclassified sequences</taxon>
        <taxon>metagenomes</taxon>
        <taxon>ecological metagenomes</taxon>
    </lineage>
</organism>
<dbReference type="InterPro" id="IPR017853">
    <property type="entry name" value="GH"/>
</dbReference>
<feature type="non-terminal residue" evidence="7">
    <location>
        <position position="1"/>
    </location>
</feature>
<dbReference type="SUPFAM" id="SSF51445">
    <property type="entry name" value="(Trans)glycosidases"/>
    <property type="match status" value="1"/>
</dbReference>
<dbReference type="InterPro" id="IPR036962">
    <property type="entry name" value="Glyco_hydro_3_N_sf"/>
</dbReference>
<feature type="domain" description="Glycoside hydrolase family 3 N-terminal" evidence="6">
    <location>
        <begin position="13"/>
        <end position="143"/>
    </location>
</feature>
<evidence type="ECO:0000259" key="6">
    <source>
        <dbReference type="Pfam" id="PF00933"/>
    </source>
</evidence>
<evidence type="ECO:0000313" key="7">
    <source>
        <dbReference type="EMBL" id="GAG10767.1"/>
    </source>
</evidence>
<dbReference type="EMBL" id="BARS01022062">
    <property type="protein sequence ID" value="GAG10767.1"/>
    <property type="molecule type" value="Genomic_DNA"/>
</dbReference>
<evidence type="ECO:0000256" key="5">
    <source>
        <dbReference type="ARBA" id="ARBA00023295"/>
    </source>
</evidence>
<dbReference type="Pfam" id="PF00933">
    <property type="entry name" value="Glyco_hydro_3"/>
    <property type="match status" value="1"/>
</dbReference>
<gene>
    <name evidence="7" type="ORF">S01H1_35314</name>
</gene>
<keyword evidence="4" id="KW-0378">Hydrolase</keyword>
<comment type="similarity">
    <text evidence="2">Belongs to the glycosyl hydrolase 3 family.</text>
</comment>
<dbReference type="GO" id="GO:0005975">
    <property type="term" value="P:carbohydrate metabolic process"/>
    <property type="evidence" value="ECO:0007669"/>
    <property type="project" value="InterPro"/>
</dbReference>
<evidence type="ECO:0000256" key="2">
    <source>
        <dbReference type="ARBA" id="ARBA00005336"/>
    </source>
</evidence>
<reference evidence="7" key="1">
    <citation type="journal article" date="2014" name="Front. Microbiol.">
        <title>High frequency of phylogenetically diverse reductive dehalogenase-homologous genes in deep subseafloor sedimentary metagenomes.</title>
        <authorList>
            <person name="Kawai M."/>
            <person name="Futagami T."/>
            <person name="Toyoda A."/>
            <person name="Takaki Y."/>
            <person name="Nishi S."/>
            <person name="Hori S."/>
            <person name="Arai W."/>
            <person name="Tsubouchi T."/>
            <person name="Morono Y."/>
            <person name="Uchiyama I."/>
            <person name="Ito T."/>
            <person name="Fujiyama A."/>
            <person name="Inagaki F."/>
            <person name="Takami H."/>
        </authorList>
    </citation>
    <scope>NUCLEOTIDE SEQUENCE</scope>
    <source>
        <strain evidence="7">Expedition CK06-06</strain>
    </source>
</reference>
<dbReference type="InterPro" id="IPR050226">
    <property type="entry name" value="NagZ_Beta-hexosaminidase"/>
</dbReference>
<dbReference type="PANTHER" id="PTHR30480:SF13">
    <property type="entry name" value="BETA-HEXOSAMINIDASE"/>
    <property type="match status" value="1"/>
</dbReference>
<dbReference type="PANTHER" id="PTHR30480">
    <property type="entry name" value="BETA-HEXOSAMINIDASE-RELATED"/>
    <property type="match status" value="1"/>
</dbReference>
<sequence length="169" mass="19168">SIHTYTFPILMPPLKRWDPIHLTPFAGAIEANVSAIMSSHAVYPDLEPGIPATLSRKIMADLLREKMHFDGLIISDDLEMGAITKERGLPEGAADAFEAGIDLLLICKNQSHLLDSIELIRDRFIKGDIPHERFERSSERIIKYKKHFLYPPKRISLMAVKEYFGNIQA</sequence>
<dbReference type="GO" id="GO:0009254">
    <property type="term" value="P:peptidoglycan turnover"/>
    <property type="evidence" value="ECO:0007669"/>
    <property type="project" value="TreeGrafter"/>
</dbReference>
<dbReference type="EC" id="3.2.1.52" evidence="3"/>
<comment type="catalytic activity">
    <reaction evidence="1">
        <text>Hydrolysis of terminal non-reducing N-acetyl-D-hexosamine residues in N-acetyl-beta-D-hexosaminides.</text>
        <dbReference type="EC" id="3.2.1.52"/>
    </reaction>
</comment>
<proteinExistence type="inferred from homology"/>
<dbReference type="InterPro" id="IPR001764">
    <property type="entry name" value="Glyco_hydro_3_N"/>
</dbReference>
<evidence type="ECO:0000256" key="3">
    <source>
        <dbReference type="ARBA" id="ARBA00012663"/>
    </source>
</evidence>
<dbReference type="Gene3D" id="3.20.20.300">
    <property type="entry name" value="Glycoside hydrolase, family 3, N-terminal domain"/>
    <property type="match status" value="1"/>
</dbReference>
<evidence type="ECO:0000256" key="1">
    <source>
        <dbReference type="ARBA" id="ARBA00001231"/>
    </source>
</evidence>
<dbReference type="GO" id="GO:0004563">
    <property type="term" value="F:beta-N-acetylhexosaminidase activity"/>
    <property type="evidence" value="ECO:0007669"/>
    <property type="project" value="UniProtKB-EC"/>
</dbReference>
<accession>X0VHS1</accession>
<keyword evidence="5" id="KW-0326">Glycosidase</keyword>